<evidence type="ECO:0000259" key="3">
    <source>
        <dbReference type="Pfam" id="PF00588"/>
    </source>
</evidence>
<keyword evidence="1 4" id="KW-0489">Methyltransferase</keyword>
<dbReference type="GO" id="GO:0008173">
    <property type="term" value="F:RNA methyltransferase activity"/>
    <property type="evidence" value="ECO:0007669"/>
    <property type="project" value="InterPro"/>
</dbReference>
<dbReference type="SUPFAM" id="SSF55315">
    <property type="entry name" value="L30e-like"/>
    <property type="match status" value="1"/>
</dbReference>
<dbReference type="Gene3D" id="3.40.1280.10">
    <property type="match status" value="1"/>
</dbReference>
<dbReference type="GO" id="GO:0006396">
    <property type="term" value="P:RNA processing"/>
    <property type="evidence" value="ECO:0007669"/>
    <property type="project" value="InterPro"/>
</dbReference>
<gene>
    <name evidence="4" type="ORF">G6M46_10760</name>
</gene>
<reference evidence="4" key="1">
    <citation type="journal article" date="2020" name="Science">
        <title>Unexpected conservation and global transmission of agrobacterial virulence plasmids.</title>
        <authorList>
            <person name="Weisberg A.J."/>
            <person name="Davis E.W. 2nd"/>
            <person name="Tabima J."/>
            <person name="Belcher M.S."/>
            <person name="Miller M."/>
            <person name="Kuo C.H."/>
            <person name="Loper J.E."/>
            <person name="Grunwald N.J."/>
            <person name="Putnam M.L."/>
            <person name="Chang J.H."/>
        </authorList>
    </citation>
    <scope>NUCLEOTIDE SEQUENCE</scope>
    <source>
        <strain evidence="4">17-1853-1a</strain>
    </source>
</reference>
<comment type="caution">
    <text evidence="4">The sequence shown here is derived from an EMBL/GenBank/DDBJ whole genome shotgun (WGS) entry which is preliminary data.</text>
</comment>
<dbReference type="GO" id="GO:0003723">
    <property type="term" value="F:RNA binding"/>
    <property type="evidence" value="ECO:0007669"/>
    <property type="project" value="InterPro"/>
</dbReference>
<dbReference type="PANTHER" id="PTHR46429:SF1">
    <property type="entry name" value="23S RRNA (GUANOSINE-2'-O-)-METHYLTRANSFERASE RLMB"/>
    <property type="match status" value="1"/>
</dbReference>
<dbReference type="InterPro" id="IPR029064">
    <property type="entry name" value="Ribosomal_eL30-like_sf"/>
</dbReference>
<name>A0AA44F4P6_AGRTU</name>
<dbReference type="SUPFAM" id="SSF75217">
    <property type="entry name" value="alpha/beta knot"/>
    <property type="match status" value="1"/>
</dbReference>
<proteinExistence type="predicted"/>
<evidence type="ECO:0000313" key="4">
    <source>
        <dbReference type="EMBL" id="NTC28642.1"/>
    </source>
</evidence>
<dbReference type="GO" id="GO:0005829">
    <property type="term" value="C:cytosol"/>
    <property type="evidence" value="ECO:0007669"/>
    <property type="project" value="TreeGrafter"/>
</dbReference>
<dbReference type="RefSeq" id="WP_065658663.1">
    <property type="nucleotide sequence ID" value="NZ_CP123838.1"/>
</dbReference>
<dbReference type="InterPro" id="IPR004441">
    <property type="entry name" value="rRNA_MeTrfase_TrmH"/>
</dbReference>
<dbReference type="CDD" id="cd18095">
    <property type="entry name" value="SpoU-like_rRNA-MTase"/>
    <property type="match status" value="1"/>
</dbReference>
<protein>
    <submittedName>
        <fullName evidence="4">RNA methyltransferase</fullName>
    </submittedName>
</protein>
<evidence type="ECO:0000256" key="1">
    <source>
        <dbReference type="ARBA" id="ARBA00022603"/>
    </source>
</evidence>
<organism evidence="4 5">
    <name type="scientific">Agrobacterium tumefaciens</name>
    <dbReference type="NCBI Taxonomy" id="358"/>
    <lineage>
        <taxon>Bacteria</taxon>
        <taxon>Pseudomonadati</taxon>
        <taxon>Pseudomonadota</taxon>
        <taxon>Alphaproteobacteria</taxon>
        <taxon>Hyphomicrobiales</taxon>
        <taxon>Rhizobiaceae</taxon>
        <taxon>Rhizobium/Agrobacterium group</taxon>
        <taxon>Agrobacterium</taxon>
        <taxon>Agrobacterium tumefaciens complex</taxon>
    </lineage>
</organism>
<evidence type="ECO:0000313" key="5">
    <source>
        <dbReference type="Proteomes" id="UP000702952"/>
    </source>
</evidence>
<feature type="domain" description="tRNA/rRNA methyltransferase SpoU type" evidence="3">
    <location>
        <begin position="142"/>
        <end position="281"/>
    </location>
</feature>
<dbReference type="InterPro" id="IPR001537">
    <property type="entry name" value="SpoU_MeTrfase"/>
</dbReference>
<dbReference type="Proteomes" id="UP000702952">
    <property type="component" value="Unassembled WGS sequence"/>
</dbReference>
<dbReference type="AlphaFoldDB" id="A0AA44F4P6"/>
<keyword evidence="2" id="KW-0808">Transferase</keyword>
<dbReference type="EMBL" id="JAAMAY010000016">
    <property type="protein sequence ID" value="NTC28642.1"/>
    <property type="molecule type" value="Genomic_DNA"/>
</dbReference>
<dbReference type="GO" id="GO:0032259">
    <property type="term" value="P:methylation"/>
    <property type="evidence" value="ECO:0007669"/>
    <property type="project" value="UniProtKB-KW"/>
</dbReference>
<dbReference type="Pfam" id="PF00588">
    <property type="entry name" value="SpoU_methylase"/>
    <property type="match status" value="1"/>
</dbReference>
<evidence type="ECO:0000256" key="2">
    <source>
        <dbReference type="ARBA" id="ARBA00022679"/>
    </source>
</evidence>
<dbReference type="InterPro" id="IPR029026">
    <property type="entry name" value="tRNA_m1G_MTases_N"/>
</dbReference>
<dbReference type="PANTHER" id="PTHR46429">
    <property type="entry name" value="23S RRNA (GUANOSINE-2'-O-)-METHYLTRANSFERASE RLMB"/>
    <property type="match status" value="1"/>
</dbReference>
<accession>A0AA44F4P6</accession>
<sequence>MPSEEIDPAGAHALLDGRALIPVEDPADPRIAAFRDIRERDLTGRHGRFIAEGTVVLRMLAAAHKAGGAFAAESILILKNRLSGVADILADFPPDVPVYVAEAPVLDSIVGFHLHRGILALGRRVRDITLDGLTDALPASSLVLVGCGISNHDNLGAMFRNAAAFYADAVFLDETSCDPLYRKALRVSVGSVLSVPYHRGGGAVQMLERLSQAGFAIWSLSPNGETEIRDIPRSERMALVIGTEGEGLPQSVLSRFHTARIAQSPQLDSLNAGTASGLALYQMAGAIGRV</sequence>
<dbReference type="InterPro" id="IPR029028">
    <property type="entry name" value="Alpha/beta_knot_MTases"/>
</dbReference>